<reference evidence="2 3" key="1">
    <citation type="journal article" date="2016" name="Nat. Commun.">
        <title>Thousands of microbial genomes shed light on interconnected biogeochemical processes in an aquifer system.</title>
        <authorList>
            <person name="Anantharaman K."/>
            <person name="Brown C.T."/>
            <person name="Hug L.A."/>
            <person name="Sharon I."/>
            <person name="Castelle C.J."/>
            <person name="Probst A.J."/>
            <person name="Thomas B.C."/>
            <person name="Singh A."/>
            <person name="Wilkins M.J."/>
            <person name="Karaoz U."/>
            <person name="Brodie E.L."/>
            <person name="Williams K.H."/>
            <person name="Hubbard S.S."/>
            <person name="Banfield J.F."/>
        </authorList>
    </citation>
    <scope>NUCLEOTIDE SEQUENCE [LARGE SCALE GENOMIC DNA]</scope>
</reference>
<name>A0A1F7YPZ6_9BACT</name>
<sequence length="80" mass="8888">MVKKFTKMGRLEFIMILSVLATLTMVVFLSLIPRKTNTSTTNAVSIEVPHVRPDIKEACLSSGGMWEQASDEASWECVVN</sequence>
<comment type="caution">
    <text evidence="2">The sequence shown here is derived from an EMBL/GenBank/DDBJ whole genome shotgun (WGS) entry which is preliminary data.</text>
</comment>
<dbReference type="AlphaFoldDB" id="A0A1F7YPZ6"/>
<protein>
    <submittedName>
        <fullName evidence="2">Uncharacterized protein</fullName>
    </submittedName>
</protein>
<keyword evidence="1" id="KW-1133">Transmembrane helix</keyword>
<organism evidence="2 3">
    <name type="scientific">Candidatus Woesebacteria bacterium RIFCSPHIGHO2_01_FULL_41_10</name>
    <dbReference type="NCBI Taxonomy" id="1802500"/>
    <lineage>
        <taxon>Bacteria</taxon>
        <taxon>Candidatus Woeseibacteriota</taxon>
    </lineage>
</organism>
<keyword evidence="1" id="KW-0812">Transmembrane</keyword>
<dbReference type="STRING" id="1802500.A2801_01480"/>
<evidence type="ECO:0000256" key="1">
    <source>
        <dbReference type="SAM" id="Phobius"/>
    </source>
</evidence>
<keyword evidence="1" id="KW-0472">Membrane</keyword>
<dbReference type="EMBL" id="MGGM01000014">
    <property type="protein sequence ID" value="OGM29347.1"/>
    <property type="molecule type" value="Genomic_DNA"/>
</dbReference>
<feature type="transmembrane region" description="Helical" evidence="1">
    <location>
        <begin position="12"/>
        <end position="32"/>
    </location>
</feature>
<gene>
    <name evidence="2" type="ORF">A2801_01480</name>
</gene>
<evidence type="ECO:0000313" key="2">
    <source>
        <dbReference type="EMBL" id="OGM29347.1"/>
    </source>
</evidence>
<accession>A0A1F7YPZ6</accession>
<evidence type="ECO:0000313" key="3">
    <source>
        <dbReference type="Proteomes" id="UP000177263"/>
    </source>
</evidence>
<dbReference type="Proteomes" id="UP000177263">
    <property type="component" value="Unassembled WGS sequence"/>
</dbReference>
<proteinExistence type="predicted"/>